<dbReference type="Gene3D" id="3.30.60.20">
    <property type="match status" value="1"/>
</dbReference>
<dbReference type="InterPro" id="IPR046349">
    <property type="entry name" value="C1-like_sf"/>
</dbReference>
<evidence type="ECO:0000256" key="1">
    <source>
        <dbReference type="ARBA" id="ARBA00022723"/>
    </source>
</evidence>
<dbReference type="PRINTS" id="PR00401">
    <property type="entry name" value="SH2DOMAIN"/>
</dbReference>
<gene>
    <name evidence="11" type="ORF">DSTB1V02_LOCUS2033</name>
</gene>
<evidence type="ECO:0000256" key="6">
    <source>
        <dbReference type="SAM" id="MobiDB-lite"/>
    </source>
</evidence>
<dbReference type="GO" id="GO:0046935">
    <property type="term" value="F:1-phosphatidylinositol-3-kinase regulator activity"/>
    <property type="evidence" value="ECO:0007669"/>
    <property type="project" value="TreeGrafter"/>
</dbReference>
<dbReference type="SMART" id="SM00109">
    <property type="entry name" value="C1"/>
    <property type="match status" value="1"/>
</dbReference>
<feature type="domain" description="SAM" evidence="9">
    <location>
        <begin position="249"/>
        <end position="312"/>
    </location>
</feature>
<dbReference type="EMBL" id="LR899728">
    <property type="protein sequence ID" value="CAD7242060.1"/>
    <property type="molecule type" value="Genomic_DNA"/>
</dbReference>
<dbReference type="GO" id="GO:0046872">
    <property type="term" value="F:metal ion binding"/>
    <property type="evidence" value="ECO:0007669"/>
    <property type="project" value="UniProtKB-KW"/>
</dbReference>
<dbReference type="SMART" id="SM00252">
    <property type="entry name" value="SH2"/>
    <property type="match status" value="2"/>
</dbReference>
<dbReference type="Pfam" id="PF00130">
    <property type="entry name" value="C1_1"/>
    <property type="match status" value="1"/>
</dbReference>
<feature type="coiled-coil region" evidence="5">
    <location>
        <begin position="716"/>
        <end position="785"/>
    </location>
</feature>
<keyword evidence="12" id="KW-1185">Reference proteome</keyword>
<dbReference type="CDD" id="cd20830">
    <property type="entry name" value="C1_PIK3R-like_rpt2"/>
    <property type="match status" value="1"/>
</dbReference>
<dbReference type="InterPro" id="IPR002219">
    <property type="entry name" value="PKC_DAG/PE"/>
</dbReference>
<dbReference type="InterPro" id="IPR032498">
    <property type="entry name" value="PI3K_P85_iSH2"/>
</dbReference>
<dbReference type="PANTHER" id="PTHR10155">
    <property type="entry name" value="PHOSPHATIDYLINOSITOL 3-KINASE REGULATORY SUBUNIT"/>
    <property type="match status" value="1"/>
</dbReference>
<dbReference type="Pfam" id="PF16454">
    <property type="entry name" value="PI3K_P85_iSH2"/>
    <property type="match status" value="1"/>
</dbReference>
<sequence>MSAVIDVSFPSDRSHVLNDKEEQGYLVSNKTLDGVLKSSGSSRSLPTLQPNPYVRSKPIEIESRGGDGSFAMMIVSPKLFDAGKNVFGKGDTGYPSLGLVVDNANYIHRDVMLSNRPRSASFGQVYRQSQFMIKRTFEVVESFRGNDVSRPCECPPPRIPTCCCLCYYPPLLLGPSEASKAKARDLCQKWLTGRSQEGEEVFMSHSFAAECLGCFHRICVAHAGKTPCDKDQDALPPVTHSSEVPLNQWTSANVMEWMAVLHLDRYAEVFRSKDIKGVDLPSLDKDKLLNMGIKDEFHQKAILVCVEELLRRDAAAVTDVGEETMQVPGGETMTASAATHRLQGTTFTSLQKCHKCNGHLRGLSHQGFVCQDCDLVCHRTCSVTGLLACAPCSAQKGKTIRTSSDLESCDFSSLDAHVVSSLLKKYLRELPDPVIPVQWYDKFLEAARKSRLAFRFGATSVGGSVTTSVARIGIRDEDQSAACLCQLCLAIPDAHRRTLETLMAHWCRVCRHMHAQGQTQPPMVLVQTLGHLLLRPPWERIIQVVYNMELHMRMVELLLLKGDWGEEMPEFASAPALPPRRPTFSKTLEKERGSPSTPPASTPDPKRALQEAEWYWGNITREEVNEKLKDTPDGTFLVRDASNKTGEYTLTLRKGGSNKLIRISEKDNHYGFSEPYSFSSVVELVNYYRNVSLAQYNRTLDVKLTHPVSRFGQVVEEDMEVNVEALEKRLQDLNREYLVKSRDFDDMFEEHGRFSSELQIKRQALEAFNEAIAMFTEQMKVAEEAQKDASTYIYNRCGGGVVWSRGSGSGREGRVTWMSSVDRFSLQENYKLLRSRVHDIQENKNRLEADVQNQTAHIRSLDREMNALKPEIIQLYKQREQCHSRLVSQGVSHDRVNEILQASSTENIAPYVHEDSLYVDGLHSSGLVEMPASPPMDGPASFLDENLWYLPTCTRQEAERLLEGKPHGTFLIRKSTRSSGYALSIVRAFPRFISGLAFPCRCSDKVGHCLIISSERGVGFAEPYDMYPTLRDLVEHYMHVSLRNHNSQLPTTLAYPVRAAPVEYVRPS</sequence>
<dbReference type="FunFam" id="3.30.505.10:FF:000014">
    <property type="entry name" value="Phosphatidylinositol 3-kinase regulatory subunit alpha"/>
    <property type="match status" value="1"/>
</dbReference>
<dbReference type="InterPro" id="IPR036860">
    <property type="entry name" value="SH2_dom_sf"/>
</dbReference>
<reference evidence="11" key="1">
    <citation type="submission" date="2020-11" db="EMBL/GenBank/DDBJ databases">
        <authorList>
            <person name="Tran Van P."/>
        </authorList>
    </citation>
    <scope>NUCLEOTIDE SEQUENCE</scope>
</reference>
<dbReference type="PROSITE" id="PS50238">
    <property type="entry name" value="RHOGAP"/>
    <property type="match status" value="1"/>
</dbReference>
<dbReference type="Gene3D" id="1.10.555.10">
    <property type="entry name" value="Rho GTPase activation protein"/>
    <property type="match status" value="1"/>
</dbReference>
<keyword evidence="3 4" id="KW-0727">SH2 domain</keyword>
<evidence type="ECO:0008006" key="13">
    <source>
        <dbReference type="Google" id="ProtNLM"/>
    </source>
</evidence>
<dbReference type="Gene3D" id="1.10.150.50">
    <property type="entry name" value="Transcription Factor, Ets-1"/>
    <property type="match status" value="1"/>
</dbReference>
<evidence type="ECO:0000256" key="4">
    <source>
        <dbReference type="PROSITE-ProRule" id="PRU00191"/>
    </source>
</evidence>
<dbReference type="Gene3D" id="1.10.287.1490">
    <property type="match status" value="1"/>
</dbReference>
<dbReference type="AlphaFoldDB" id="A0A7R8X6S6"/>
<dbReference type="CDD" id="cd00159">
    <property type="entry name" value="RhoGAP"/>
    <property type="match status" value="1"/>
</dbReference>
<evidence type="ECO:0000259" key="8">
    <source>
        <dbReference type="PROSITE" id="PS50081"/>
    </source>
</evidence>
<feature type="domain" description="SH2" evidence="7">
    <location>
        <begin position="948"/>
        <end position="1057"/>
    </location>
</feature>
<evidence type="ECO:0000259" key="7">
    <source>
        <dbReference type="PROSITE" id="PS50001"/>
    </source>
</evidence>
<dbReference type="SUPFAM" id="SSF55550">
    <property type="entry name" value="SH2 domain"/>
    <property type="match status" value="2"/>
</dbReference>
<evidence type="ECO:0000256" key="2">
    <source>
        <dbReference type="ARBA" id="ARBA00022833"/>
    </source>
</evidence>
<dbReference type="OrthoDB" id="3175255at2759"/>
<dbReference type="CDD" id="cd12923">
    <property type="entry name" value="iSH2_PI3K_IA_R"/>
    <property type="match status" value="1"/>
</dbReference>
<dbReference type="Pfam" id="PF00620">
    <property type="entry name" value="RhoGAP"/>
    <property type="match status" value="1"/>
</dbReference>
<feature type="region of interest" description="Disordered" evidence="6">
    <location>
        <begin position="570"/>
        <end position="607"/>
    </location>
</feature>
<dbReference type="PROSITE" id="PS00479">
    <property type="entry name" value="ZF_DAG_PE_1"/>
    <property type="match status" value="1"/>
</dbReference>
<dbReference type="SUPFAM" id="SSF48350">
    <property type="entry name" value="GTPase activation domain, GAP"/>
    <property type="match status" value="1"/>
</dbReference>
<keyword evidence="1" id="KW-0479">Metal-binding</keyword>
<dbReference type="InterPro" id="IPR008936">
    <property type="entry name" value="Rho_GTPase_activation_prot"/>
</dbReference>
<accession>A0A7R8X6S6</accession>
<dbReference type="Pfam" id="PF00017">
    <property type="entry name" value="SH2"/>
    <property type="match status" value="2"/>
</dbReference>
<feature type="coiled-coil region" evidence="5">
    <location>
        <begin position="830"/>
        <end position="864"/>
    </location>
</feature>
<dbReference type="CDD" id="cd09942">
    <property type="entry name" value="SH2_nSH2_p85_like"/>
    <property type="match status" value="1"/>
</dbReference>
<dbReference type="CDD" id="cd09487">
    <property type="entry name" value="SAM_superfamily"/>
    <property type="match status" value="1"/>
</dbReference>
<name>A0A7R8X6S6_9CRUS</name>
<dbReference type="InterPro" id="IPR013761">
    <property type="entry name" value="SAM/pointed_sf"/>
</dbReference>
<dbReference type="PROSITE" id="PS50001">
    <property type="entry name" value="SH2"/>
    <property type="match status" value="2"/>
</dbReference>
<dbReference type="EMBL" id="CAJPEV010000211">
    <property type="protein sequence ID" value="CAG0882423.1"/>
    <property type="molecule type" value="Genomic_DNA"/>
</dbReference>
<dbReference type="Gene3D" id="3.30.505.10">
    <property type="entry name" value="SH2 domain"/>
    <property type="match status" value="2"/>
</dbReference>
<proteinExistence type="predicted"/>
<dbReference type="GO" id="GO:0005942">
    <property type="term" value="C:phosphatidylinositol 3-kinase complex"/>
    <property type="evidence" value="ECO:0007669"/>
    <property type="project" value="TreeGrafter"/>
</dbReference>
<dbReference type="PROSITE" id="PS50105">
    <property type="entry name" value="SAM_DOMAIN"/>
    <property type="match status" value="1"/>
</dbReference>
<dbReference type="PROSITE" id="PS50081">
    <property type="entry name" value="ZF_DAG_PE_2"/>
    <property type="match status" value="1"/>
</dbReference>
<evidence type="ECO:0000259" key="9">
    <source>
        <dbReference type="PROSITE" id="PS50105"/>
    </source>
</evidence>
<dbReference type="InterPro" id="IPR000198">
    <property type="entry name" value="RhoGAP_dom"/>
</dbReference>
<evidence type="ECO:0000256" key="3">
    <source>
        <dbReference type="ARBA" id="ARBA00022999"/>
    </source>
</evidence>
<dbReference type="Proteomes" id="UP000677054">
    <property type="component" value="Unassembled WGS sequence"/>
</dbReference>
<dbReference type="GO" id="GO:0046854">
    <property type="term" value="P:phosphatidylinositol phosphate biosynthetic process"/>
    <property type="evidence" value="ECO:0007669"/>
    <property type="project" value="TreeGrafter"/>
</dbReference>
<dbReference type="Pfam" id="PF07647">
    <property type="entry name" value="SAM_2"/>
    <property type="match status" value="1"/>
</dbReference>
<organism evidence="11">
    <name type="scientific">Darwinula stevensoni</name>
    <dbReference type="NCBI Taxonomy" id="69355"/>
    <lineage>
        <taxon>Eukaryota</taxon>
        <taxon>Metazoa</taxon>
        <taxon>Ecdysozoa</taxon>
        <taxon>Arthropoda</taxon>
        <taxon>Crustacea</taxon>
        <taxon>Oligostraca</taxon>
        <taxon>Ostracoda</taxon>
        <taxon>Podocopa</taxon>
        <taxon>Podocopida</taxon>
        <taxon>Darwinulocopina</taxon>
        <taxon>Darwinuloidea</taxon>
        <taxon>Darwinulidae</taxon>
        <taxon>Darwinula</taxon>
    </lineage>
</organism>
<dbReference type="PRINTS" id="PR00678">
    <property type="entry name" value="PI3KINASEP85"/>
</dbReference>
<dbReference type="SUPFAM" id="SSF47769">
    <property type="entry name" value="SAM/Pointed domain"/>
    <property type="match status" value="1"/>
</dbReference>
<dbReference type="SMART" id="SM00454">
    <property type="entry name" value="SAM"/>
    <property type="match status" value="1"/>
</dbReference>
<dbReference type="InterPro" id="IPR035022">
    <property type="entry name" value="PI3kinase_P85_nSH2"/>
</dbReference>
<dbReference type="PANTHER" id="PTHR10155:SF10">
    <property type="entry name" value="PI3K21B, ISOFORM B"/>
    <property type="match status" value="1"/>
</dbReference>
<keyword evidence="5" id="KW-0175">Coiled coil</keyword>
<dbReference type="SMART" id="SM00324">
    <property type="entry name" value="RhoGAP"/>
    <property type="match status" value="1"/>
</dbReference>
<dbReference type="FunFam" id="3.30.505.10:FF:000100">
    <property type="entry name" value="phosphatidylinositol 3-kinase regulatory subunit gamma"/>
    <property type="match status" value="1"/>
</dbReference>
<dbReference type="InterPro" id="IPR000980">
    <property type="entry name" value="SH2"/>
</dbReference>
<evidence type="ECO:0000313" key="12">
    <source>
        <dbReference type="Proteomes" id="UP000677054"/>
    </source>
</evidence>
<keyword evidence="2" id="KW-0862">Zinc</keyword>
<dbReference type="SUPFAM" id="SSF57889">
    <property type="entry name" value="Cysteine-rich domain"/>
    <property type="match status" value="1"/>
</dbReference>
<evidence type="ECO:0000259" key="10">
    <source>
        <dbReference type="PROSITE" id="PS50238"/>
    </source>
</evidence>
<feature type="domain" description="SH2" evidence="7">
    <location>
        <begin position="614"/>
        <end position="708"/>
    </location>
</feature>
<protein>
    <recommendedName>
        <fullName evidence="13">Phosphatidylinositol 3-kinase regulatory subunit alpha</fullName>
    </recommendedName>
</protein>
<feature type="domain" description="Phorbol-ester/DAG-type" evidence="8">
    <location>
        <begin position="339"/>
        <end position="389"/>
    </location>
</feature>
<dbReference type="InterPro" id="IPR001660">
    <property type="entry name" value="SAM"/>
</dbReference>
<dbReference type="GO" id="GO:0008286">
    <property type="term" value="P:insulin receptor signaling pathway"/>
    <property type="evidence" value="ECO:0007669"/>
    <property type="project" value="TreeGrafter"/>
</dbReference>
<evidence type="ECO:0000256" key="5">
    <source>
        <dbReference type="SAM" id="Coils"/>
    </source>
</evidence>
<feature type="domain" description="Rho-GAP" evidence="10">
    <location>
        <begin position="348"/>
        <end position="566"/>
    </location>
</feature>
<evidence type="ECO:0000313" key="11">
    <source>
        <dbReference type="EMBL" id="CAD7242060.1"/>
    </source>
</evidence>